<organism evidence="2 3">
    <name type="scientific">Sparassis crispa</name>
    <dbReference type="NCBI Taxonomy" id="139825"/>
    <lineage>
        <taxon>Eukaryota</taxon>
        <taxon>Fungi</taxon>
        <taxon>Dikarya</taxon>
        <taxon>Basidiomycota</taxon>
        <taxon>Agaricomycotina</taxon>
        <taxon>Agaricomycetes</taxon>
        <taxon>Polyporales</taxon>
        <taxon>Sparassidaceae</taxon>
        <taxon>Sparassis</taxon>
    </lineage>
</organism>
<dbReference type="Gene3D" id="3.30.710.10">
    <property type="entry name" value="Potassium Channel Kv1.1, Chain A"/>
    <property type="match status" value="1"/>
</dbReference>
<dbReference type="InParanoid" id="A0A401H4I8"/>
<reference evidence="2 3" key="1">
    <citation type="journal article" date="2018" name="Sci. Rep.">
        <title>Genome sequence of the cauliflower mushroom Sparassis crispa (Hanabiratake) and its association with beneficial usage.</title>
        <authorList>
            <person name="Kiyama R."/>
            <person name="Furutani Y."/>
            <person name="Kawaguchi K."/>
            <person name="Nakanishi T."/>
        </authorList>
    </citation>
    <scope>NUCLEOTIDE SEQUENCE [LARGE SCALE GENOMIC DNA]</scope>
</reference>
<dbReference type="SUPFAM" id="SSF54695">
    <property type="entry name" value="POZ domain"/>
    <property type="match status" value="1"/>
</dbReference>
<comment type="caution">
    <text evidence="2">The sequence shown here is derived from an EMBL/GenBank/DDBJ whole genome shotgun (WGS) entry which is preliminary data.</text>
</comment>
<dbReference type="SMART" id="SM00225">
    <property type="entry name" value="BTB"/>
    <property type="match status" value="1"/>
</dbReference>
<evidence type="ECO:0000313" key="2">
    <source>
        <dbReference type="EMBL" id="GBE89334.1"/>
    </source>
</evidence>
<gene>
    <name evidence="2" type="ORF">SCP_1503420</name>
</gene>
<dbReference type="Proteomes" id="UP000287166">
    <property type="component" value="Unassembled WGS sequence"/>
</dbReference>
<accession>A0A401H4I8</accession>
<dbReference type="RefSeq" id="XP_027620247.1">
    <property type="nucleotide sequence ID" value="XM_027764446.1"/>
</dbReference>
<keyword evidence="3" id="KW-1185">Reference proteome</keyword>
<dbReference type="OrthoDB" id="3036049at2759"/>
<dbReference type="EMBL" id="BFAD01000015">
    <property type="protein sequence ID" value="GBE89334.1"/>
    <property type="molecule type" value="Genomic_DNA"/>
</dbReference>
<dbReference type="Pfam" id="PF00651">
    <property type="entry name" value="BTB"/>
    <property type="match status" value="1"/>
</dbReference>
<evidence type="ECO:0000259" key="1">
    <source>
        <dbReference type="PROSITE" id="PS50097"/>
    </source>
</evidence>
<name>A0A401H4I8_9APHY</name>
<dbReference type="GeneID" id="38786251"/>
<evidence type="ECO:0000313" key="3">
    <source>
        <dbReference type="Proteomes" id="UP000287166"/>
    </source>
</evidence>
<protein>
    <recommendedName>
        <fullName evidence="1">BTB domain-containing protein</fullName>
    </recommendedName>
</protein>
<dbReference type="PROSITE" id="PS50097">
    <property type="entry name" value="BTB"/>
    <property type="match status" value="1"/>
</dbReference>
<dbReference type="AlphaFoldDB" id="A0A401H4I8"/>
<sequence length="350" mass="40081">MPGAYVRSQPRRRTETRLPFPCEGEPRPDAEFWFADGNIVLIMDCTAFRVHQSVLSRHSDIFRDLFTIPQPADTETMFGCPVVQIYDPLSDIRLLLRVLYDGGRHCLEHKPELEFAIVDVLVRLGHKYQVEDLRADGLARIKRVFTDNFDMWDSHSRSGKMGTELLRLTRLDAMSAVNLARIANAPSLLPVALYYCCQLDIYELCRGVPRADGTTERLSSEDMDRCIDGMSTLAQKCASGAPLKLAWKYARCTSYGRCVEIKRELLVKLQGAEKRFDALAPMDDDIDWLCATYGLCEECKQVMKTKHLKYRRRVFKELPSYFGLVEWAQLRAAEAASRVTDDSRCNFRTK</sequence>
<dbReference type="InterPro" id="IPR011333">
    <property type="entry name" value="SKP1/BTB/POZ_sf"/>
</dbReference>
<feature type="domain" description="BTB" evidence="1">
    <location>
        <begin position="37"/>
        <end position="102"/>
    </location>
</feature>
<dbReference type="InterPro" id="IPR000210">
    <property type="entry name" value="BTB/POZ_dom"/>
</dbReference>
<proteinExistence type="predicted"/>
<dbReference type="CDD" id="cd18186">
    <property type="entry name" value="BTB_POZ_ZBTB_KLHL-like"/>
    <property type="match status" value="1"/>
</dbReference>